<dbReference type="Gene3D" id="3.40.50.1820">
    <property type="entry name" value="alpha/beta hydrolase"/>
    <property type="match status" value="1"/>
</dbReference>
<keyword evidence="1" id="KW-0732">Signal</keyword>
<dbReference type="Proteomes" id="UP000238565">
    <property type="component" value="Unassembled WGS sequence"/>
</dbReference>
<evidence type="ECO:0000313" key="4">
    <source>
        <dbReference type="Proteomes" id="UP000238565"/>
    </source>
</evidence>
<gene>
    <name evidence="3" type="ORF">C3729_02355</name>
</gene>
<reference evidence="3 4" key="1">
    <citation type="submission" date="2018-02" db="EMBL/GenBank/DDBJ databases">
        <title>Draft genome sequence of bacterial isolates from marine environment.</title>
        <authorList>
            <person name="Singh S.K."/>
            <person name="Hill R."/>
            <person name="Major S."/>
            <person name="Cai H."/>
            <person name="Li Y."/>
        </authorList>
    </citation>
    <scope>NUCLEOTIDE SEQUENCE [LARGE SCALE GENOMIC DNA]</scope>
    <source>
        <strain evidence="3 4">IMET F</strain>
    </source>
</reference>
<dbReference type="InterPro" id="IPR050278">
    <property type="entry name" value="Serine_Prot_S9B/DPPIV"/>
</dbReference>
<dbReference type="RefSeq" id="WP_104792661.1">
    <property type="nucleotide sequence ID" value="NZ_PTPZ01000001.1"/>
</dbReference>
<dbReference type="InterPro" id="IPR001375">
    <property type="entry name" value="Peptidase_S9_cat"/>
</dbReference>
<evidence type="ECO:0000256" key="1">
    <source>
        <dbReference type="SAM" id="SignalP"/>
    </source>
</evidence>
<evidence type="ECO:0000259" key="2">
    <source>
        <dbReference type="Pfam" id="PF00326"/>
    </source>
</evidence>
<feature type="domain" description="Peptidase S9 prolyl oligopeptidase catalytic" evidence="2">
    <location>
        <begin position="651"/>
        <end position="822"/>
    </location>
</feature>
<dbReference type="SUPFAM" id="SSF53474">
    <property type="entry name" value="alpha/beta-Hydrolases"/>
    <property type="match status" value="1"/>
</dbReference>
<sequence length="839" mass="98262">MKAINIKALSIIFSLFINSLWSATPKPSDSLSKWLQKFYTVGNIELSENGKWATFKKWHAQNNDTIMVLDIHAKNSTLGFLIKQPFIEFTPNNHLLSTGNNKAVWWDLINNHRWEIEKVSKAFTIGSGDRFCTISREEKAVIYDKKGTVVKSFDGVKGWVKQKEGIGYIIHKVEEKWNIEQLTSTQSKTVFSSKYEIKNIEVLGNTNKFLAITILDKMANKIILQILNIPSGKIVYSKENDFKKFSYVKVKALDNLSTVVIDFQGTIPPENSPWLDIWYGNDRDMESKQYGEQIHDYSVWNANTGAEFQIDNQKFSDVIAFNNSNEVMVFNAVEENDYILHRPLLNIYLYNVSDRSYKLIFQRVSNIVTDGLGKYIIAFDFDKRNWLLYDCQKRILKEIKKTDLQNPVFSADGNFILLESSLGLMKYEIKNENLRNVMKENEYKYKYKTTVVNPEVVDLNNHFDIVIRKINLKTPLLVKLWGVKNNKTSYRLYKDKDEDIDIIPFTKDRIKELKFDKKLEKFLFIKENYNIPPQVETYNTITKKNKIWYKVKLSDKSTSLLKQEVFTYKNTLGKELKSVLYYPVNYDSTKKYPMIVHIYQIQSHTSNRYQMPKIDDPLGFNIRLLQQKGYFVLLPDIVHDNRGTGWSALDGVHSALDFLKQCKSIDKDRIGLTGHSHGGYETNFIATHSNRFAAYISGAGHSDIVRAYFSYSYKFNIPFYWQFENQQYEMFKPFAEDKMLYLNNNPIMNVEKVNAPILLWTGQKDETVHWGHTIEFYIGLKRNKKKVIALLYKEKEHDVGIGTVESFDLNKRSMEWWDYFLKDKKDIDWINQEMNKDAF</sequence>
<dbReference type="InterPro" id="IPR029058">
    <property type="entry name" value="AB_hydrolase_fold"/>
</dbReference>
<dbReference type="SUPFAM" id="SSF69304">
    <property type="entry name" value="Tricorn protease N-terminal domain"/>
    <property type="match status" value="1"/>
</dbReference>
<proteinExistence type="predicted"/>
<dbReference type="PANTHER" id="PTHR11731:SF193">
    <property type="entry name" value="DIPEPTIDYL PEPTIDASE 9"/>
    <property type="match status" value="1"/>
</dbReference>
<dbReference type="GO" id="GO:0006508">
    <property type="term" value="P:proteolysis"/>
    <property type="evidence" value="ECO:0007669"/>
    <property type="project" value="InterPro"/>
</dbReference>
<evidence type="ECO:0000313" key="3">
    <source>
        <dbReference type="EMBL" id="PPZ92868.1"/>
    </source>
</evidence>
<dbReference type="GO" id="GO:0008239">
    <property type="term" value="F:dipeptidyl-peptidase activity"/>
    <property type="evidence" value="ECO:0007669"/>
    <property type="project" value="TreeGrafter"/>
</dbReference>
<dbReference type="EMBL" id="PTPZ01000001">
    <property type="protein sequence ID" value="PPZ92868.1"/>
    <property type="molecule type" value="Genomic_DNA"/>
</dbReference>
<name>A0A2S7I8G6_9FLAO</name>
<protein>
    <recommendedName>
        <fullName evidence="2">Peptidase S9 prolyl oligopeptidase catalytic domain-containing protein</fullName>
    </recommendedName>
</protein>
<dbReference type="AlphaFoldDB" id="A0A2S7I8G6"/>
<accession>A0A2S7I8G6</accession>
<dbReference type="Pfam" id="PF00326">
    <property type="entry name" value="Peptidase_S9"/>
    <property type="match status" value="1"/>
</dbReference>
<dbReference type="GO" id="GO:0008236">
    <property type="term" value="F:serine-type peptidase activity"/>
    <property type="evidence" value="ECO:0007669"/>
    <property type="project" value="InterPro"/>
</dbReference>
<dbReference type="PANTHER" id="PTHR11731">
    <property type="entry name" value="PROTEASE FAMILY S9B,C DIPEPTIDYL-PEPTIDASE IV-RELATED"/>
    <property type="match status" value="1"/>
</dbReference>
<comment type="caution">
    <text evidence="3">The sequence shown here is derived from an EMBL/GenBank/DDBJ whole genome shotgun (WGS) entry which is preliminary data.</text>
</comment>
<organism evidence="3 4">
    <name type="scientific">Cloacibacterium normanense</name>
    <dbReference type="NCBI Taxonomy" id="237258"/>
    <lineage>
        <taxon>Bacteria</taxon>
        <taxon>Pseudomonadati</taxon>
        <taxon>Bacteroidota</taxon>
        <taxon>Flavobacteriia</taxon>
        <taxon>Flavobacteriales</taxon>
        <taxon>Weeksellaceae</taxon>
    </lineage>
</organism>
<feature type="signal peptide" evidence="1">
    <location>
        <begin position="1"/>
        <end position="23"/>
    </location>
</feature>
<feature type="chain" id="PRO_5015617891" description="Peptidase S9 prolyl oligopeptidase catalytic domain-containing protein" evidence="1">
    <location>
        <begin position="24"/>
        <end position="839"/>
    </location>
</feature>